<keyword evidence="8 9" id="KW-0472">Membrane</keyword>
<accession>A0AAQ3QRK1</accession>
<evidence type="ECO:0000256" key="1">
    <source>
        <dbReference type="ARBA" id="ARBA00004429"/>
    </source>
</evidence>
<feature type="domain" description="ABC transmembrane type-2" evidence="10">
    <location>
        <begin position="54"/>
        <end position="280"/>
    </location>
</feature>
<dbReference type="GO" id="GO:0015920">
    <property type="term" value="P:lipopolysaccharide transport"/>
    <property type="evidence" value="ECO:0007669"/>
    <property type="project" value="TreeGrafter"/>
</dbReference>
<evidence type="ECO:0000256" key="8">
    <source>
        <dbReference type="ARBA" id="ARBA00023136"/>
    </source>
</evidence>
<dbReference type="Proteomes" id="UP001304300">
    <property type="component" value="Chromosome"/>
</dbReference>
<dbReference type="AlphaFoldDB" id="A0AAQ3QRK1"/>
<dbReference type="InterPro" id="IPR013525">
    <property type="entry name" value="ABC2_TM"/>
</dbReference>
<comment type="subcellular location">
    <subcellularLocation>
        <location evidence="1">Cell inner membrane</location>
        <topology evidence="1">Multi-pass membrane protein</topology>
    </subcellularLocation>
    <subcellularLocation>
        <location evidence="9">Cell membrane</location>
        <topology evidence="9">Multi-pass membrane protein</topology>
    </subcellularLocation>
</comment>
<evidence type="ECO:0000256" key="4">
    <source>
        <dbReference type="ARBA" id="ARBA00022475"/>
    </source>
</evidence>
<feature type="transmembrane region" description="Helical" evidence="9">
    <location>
        <begin position="164"/>
        <end position="189"/>
    </location>
</feature>
<dbReference type="GO" id="GO:0140359">
    <property type="term" value="F:ABC-type transporter activity"/>
    <property type="evidence" value="ECO:0007669"/>
    <property type="project" value="InterPro"/>
</dbReference>
<keyword evidence="12" id="KW-1185">Reference proteome</keyword>
<feature type="transmembrane region" description="Helical" evidence="9">
    <location>
        <begin position="138"/>
        <end position="157"/>
    </location>
</feature>
<evidence type="ECO:0000313" key="11">
    <source>
        <dbReference type="EMBL" id="WOO41423.1"/>
    </source>
</evidence>
<name>A0AAQ3QRK1_9BACT</name>
<evidence type="ECO:0000313" key="12">
    <source>
        <dbReference type="Proteomes" id="UP001304300"/>
    </source>
</evidence>
<dbReference type="PANTHER" id="PTHR30413">
    <property type="entry name" value="INNER MEMBRANE TRANSPORT PERMEASE"/>
    <property type="match status" value="1"/>
</dbReference>
<protein>
    <recommendedName>
        <fullName evidence="9">Transport permease protein</fullName>
    </recommendedName>
</protein>
<keyword evidence="3 9" id="KW-0813">Transport</keyword>
<feature type="transmembrane region" description="Helical" evidence="9">
    <location>
        <begin position="57"/>
        <end position="77"/>
    </location>
</feature>
<reference evidence="11 12" key="1">
    <citation type="submission" date="2023-10" db="EMBL/GenBank/DDBJ databases">
        <title>Rubellicoccus peritrichatus gen. nov., sp. nov., isolated from an algae of coral reef tank.</title>
        <authorList>
            <person name="Luo J."/>
        </authorList>
    </citation>
    <scope>NUCLEOTIDE SEQUENCE [LARGE SCALE GENOMIC DNA]</scope>
    <source>
        <strain evidence="11 12">CR14</strain>
    </source>
</reference>
<organism evidence="11 12">
    <name type="scientific">Rubellicoccus peritrichatus</name>
    <dbReference type="NCBI Taxonomy" id="3080537"/>
    <lineage>
        <taxon>Bacteria</taxon>
        <taxon>Pseudomonadati</taxon>
        <taxon>Verrucomicrobiota</taxon>
        <taxon>Opitutia</taxon>
        <taxon>Puniceicoccales</taxon>
        <taxon>Cerasicoccaceae</taxon>
        <taxon>Rubellicoccus</taxon>
    </lineage>
</organism>
<keyword evidence="6 9" id="KW-0812">Transmembrane</keyword>
<dbReference type="Pfam" id="PF01061">
    <property type="entry name" value="ABC2_membrane"/>
    <property type="match status" value="1"/>
</dbReference>
<keyword evidence="4 9" id="KW-1003">Cell membrane</keyword>
<evidence type="ECO:0000256" key="5">
    <source>
        <dbReference type="ARBA" id="ARBA00022519"/>
    </source>
</evidence>
<dbReference type="PROSITE" id="PS51012">
    <property type="entry name" value="ABC_TM2"/>
    <property type="match status" value="1"/>
</dbReference>
<feature type="transmembrane region" description="Helical" evidence="9">
    <location>
        <begin position="201"/>
        <end position="218"/>
    </location>
</feature>
<keyword evidence="5" id="KW-0997">Cell inner membrane</keyword>
<sequence>MNGPKSNEAKEWDLIIKPQHSLLDLHLDDLWRYRDLIYMFVRRDFVTLYKQTVLGPAWFILNPLIATIMYTIVFGNIAKLSTDGLPDIIFYMSGTILWEYFSQCLLNTSNTFRSNAGIFGKVYFPRLSVPFSITISQLFKFALQVTFFMCFWLYFYLSGAKIHFTWAAALFPLLVVIMAGIALGSGIIISSLTTKYRDLENLLSFGVRMAMYATPVVYPLSMLAESKYRILILLNPMTPIIETFRFGFFGSGSFSWLHLSYSAAFAIVSLFIGAVIFNRIEKNFMDTV</sequence>
<dbReference type="GO" id="GO:0005886">
    <property type="term" value="C:plasma membrane"/>
    <property type="evidence" value="ECO:0007669"/>
    <property type="project" value="UniProtKB-SubCell"/>
</dbReference>
<dbReference type="PANTHER" id="PTHR30413:SF8">
    <property type="entry name" value="TRANSPORT PERMEASE PROTEIN"/>
    <property type="match status" value="1"/>
</dbReference>
<dbReference type="InterPro" id="IPR047817">
    <property type="entry name" value="ABC2_TM_bact-type"/>
</dbReference>
<gene>
    <name evidence="11" type="ORF">RZN69_22615</name>
</gene>
<proteinExistence type="inferred from homology"/>
<evidence type="ECO:0000256" key="2">
    <source>
        <dbReference type="ARBA" id="ARBA00007783"/>
    </source>
</evidence>
<keyword evidence="7 9" id="KW-1133">Transmembrane helix</keyword>
<feature type="transmembrane region" description="Helical" evidence="9">
    <location>
        <begin position="256"/>
        <end position="277"/>
    </location>
</feature>
<evidence type="ECO:0000259" key="10">
    <source>
        <dbReference type="PROSITE" id="PS51012"/>
    </source>
</evidence>
<evidence type="ECO:0000256" key="6">
    <source>
        <dbReference type="ARBA" id="ARBA00022692"/>
    </source>
</evidence>
<evidence type="ECO:0000256" key="3">
    <source>
        <dbReference type="ARBA" id="ARBA00022448"/>
    </source>
</evidence>
<feature type="transmembrane region" description="Helical" evidence="9">
    <location>
        <begin position="230"/>
        <end position="250"/>
    </location>
</feature>
<comment type="similarity">
    <text evidence="2 9">Belongs to the ABC-2 integral membrane protein family.</text>
</comment>
<evidence type="ECO:0000256" key="9">
    <source>
        <dbReference type="RuleBase" id="RU361157"/>
    </source>
</evidence>
<evidence type="ECO:0000256" key="7">
    <source>
        <dbReference type="ARBA" id="ARBA00022989"/>
    </source>
</evidence>
<dbReference type="EMBL" id="CP136920">
    <property type="protein sequence ID" value="WOO41423.1"/>
    <property type="molecule type" value="Genomic_DNA"/>
</dbReference>
<dbReference type="RefSeq" id="WP_317833907.1">
    <property type="nucleotide sequence ID" value="NZ_CP136920.1"/>
</dbReference>